<dbReference type="AlphaFoldDB" id="A0ABD6EY77"/>
<dbReference type="EMBL" id="JBGFUD010022614">
    <property type="protein sequence ID" value="MFH4984876.1"/>
    <property type="molecule type" value="Genomic_DNA"/>
</dbReference>
<evidence type="ECO:0000313" key="1">
    <source>
        <dbReference type="EMBL" id="MFH4984876.1"/>
    </source>
</evidence>
<dbReference type="PANTHER" id="PTHR31389:SF4">
    <property type="entry name" value="LD39211P"/>
    <property type="match status" value="1"/>
</dbReference>
<evidence type="ECO:0000313" key="2">
    <source>
        <dbReference type="Proteomes" id="UP001608902"/>
    </source>
</evidence>
<comment type="caution">
    <text evidence="1">The sequence shown here is derived from an EMBL/GenBank/DDBJ whole genome shotgun (WGS) entry which is preliminary data.</text>
</comment>
<keyword evidence="2" id="KW-1185">Reference proteome</keyword>
<dbReference type="Proteomes" id="UP001608902">
    <property type="component" value="Unassembled WGS sequence"/>
</dbReference>
<proteinExistence type="predicted"/>
<dbReference type="PANTHER" id="PTHR31389">
    <property type="entry name" value="LD39211P"/>
    <property type="match status" value="1"/>
</dbReference>
<accession>A0ABD6EY77</accession>
<sequence>MILCATERKCIHPNGAQLTCSFSKDRKSYAACHRYDQSLVNLLLANMFIHDPLHYTATCHKFYRVDRGDTATFDAQSFKCT</sequence>
<protein>
    <submittedName>
        <fullName evidence="1">Uncharacterized protein</fullName>
    </submittedName>
</protein>
<reference evidence="1 2" key="1">
    <citation type="submission" date="2024-08" db="EMBL/GenBank/DDBJ databases">
        <title>Gnathostoma spinigerum genome.</title>
        <authorList>
            <person name="Gonzalez-Bertolin B."/>
            <person name="Monzon S."/>
            <person name="Zaballos A."/>
            <person name="Jimenez P."/>
            <person name="Dekumyoy P."/>
            <person name="Varona S."/>
            <person name="Cuesta I."/>
            <person name="Sumanam S."/>
            <person name="Adisakwattana P."/>
            <person name="Gasser R.B."/>
            <person name="Hernandez-Gonzalez A."/>
            <person name="Young N.D."/>
            <person name="Perteguer M.J."/>
        </authorList>
    </citation>
    <scope>NUCLEOTIDE SEQUENCE [LARGE SCALE GENOMIC DNA]</scope>
    <source>
        <strain evidence="1">AL3</strain>
        <tissue evidence="1">Liver</tissue>
    </source>
</reference>
<gene>
    <name evidence="1" type="ORF">AB6A40_011585</name>
</gene>
<name>A0ABD6EY77_9BILA</name>
<organism evidence="1 2">
    <name type="scientific">Gnathostoma spinigerum</name>
    <dbReference type="NCBI Taxonomy" id="75299"/>
    <lineage>
        <taxon>Eukaryota</taxon>
        <taxon>Metazoa</taxon>
        <taxon>Ecdysozoa</taxon>
        <taxon>Nematoda</taxon>
        <taxon>Chromadorea</taxon>
        <taxon>Rhabditida</taxon>
        <taxon>Spirurina</taxon>
        <taxon>Gnathostomatomorpha</taxon>
        <taxon>Gnathostomatoidea</taxon>
        <taxon>Gnathostomatidae</taxon>
        <taxon>Gnathostoma</taxon>
    </lineage>
</organism>